<feature type="region of interest" description="Disordered" evidence="1">
    <location>
        <begin position="883"/>
        <end position="914"/>
    </location>
</feature>
<dbReference type="RefSeq" id="WP_155356475.1">
    <property type="nucleotide sequence ID" value="NZ_BAAAHL010000036.1"/>
</dbReference>
<accession>A0A5M3WQ70</accession>
<feature type="compositionally biased region" description="Polar residues" evidence="1">
    <location>
        <begin position="501"/>
        <end position="517"/>
    </location>
</feature>
<dbReference type="OrthoDB" id="4561883at2"/>
<evidence type="ECO:0000313" key="4">
    <source>
        <dbReference type="EMBL" id="GES11094.1"/>
    </source>
</evidence>
<dbReference type="InterPro" id="IPR024996">
    <property type="entry name" value="RNaseH_pPIWI_RE"/>
</dbReference>
<feature type="region of interest" description="Disordered" evidence="1">
    <location>
        <begin position="485"/>
        <end position="529"/>
    </location>
</feature>
<feature type="compositionally biased region" description="Acidic residues" evidence="1">
    <location>
        <begin position="895"/>
        <end position="914"/>
    </location>
</feature>
<dbReference type="AlphaFoldDB" id="A0A5M3WQ70"/>
<evidence type="ECO:0008006" key="6">
    <source>
        <dbReference type="Google" id="ProtNLM"/>
    </source>
</evidence>
<dbReference type="Pfam" id="PF13111">
    <property type="entry name" value="pPIWI_RE_X"/>
    <property type="match status" value="1"/>
</dbReference>
<feature type="domain" description="pPIWI-RE module N-terminal" evidence="3">
    <location>
        <begin position="13"/>
        <end position="372"/>
    </location>
</feature>
<dbReference type="Pfam" id="PF13032">
    <property type="entry name" value="RNaseH_pPIWI_RE"/>
    <property type="match status" value="1"/>
</dbReference>
<gene>
    <name evidence="4" type="ORF">Amac_046910</name>
</gene>
<dbReference type="EMBL" id="BLAE01000026">
    <property type="protein sequence ID" value="GES11094.1"/>
    <property type="molecule type" value="Genomic_DNA"/>
</dbReference>
<dbReference type="InterPro" id="IPR025085">
    <property type="entry name" value="pPIWI_RE_X"/>
</dbReference>
<reference evidence="4 5" key="1">
    <citation type="submission" date="2019-10" db="EMBL/GenBank/DDBJ databases">
        <title>Whole genome shotgun sequence of Acrocarpospora macrocephala NBRC 16266.</title>
        <authorList>
            <person name="Ichikawa N."/>
            <person name="Kimura A."/>
            <person name="Kitahashi Y."/>
            <person name="Komaki H."/>
            <person name="Oguchi A."/>
        </authorList>
    </citation>
    <scope>NUCLEOTIDE SEQUENCE [LARGE SCALE GENOMIC DNA]</scope>
    <source>
        <strain evidence="4 5">NBRC 16266</strain>
    </source>
</reference>
<proteinExistence type="predicted"/>
<evidence type="ECO:0000259" key="3">
    <source>
        <dbReference type="Pfam" id="PF13111"/>
    </source>
</evidence>
<evidence type="ECO:0000256" key="1">
    <source>
        <dbReference type="SAM" id="MobiDB-lite"/>
    </source>
</evidence>
<feature type="compositionally biased region" description="Acidic residues" evidence="1">
    <location>
        <begin position="485"/>
        <end position="497"/>
    </location>
</feature>
<evidence type="ECO:0000259" key="2">
    <source>
        <dbReference type="Pfam" id="PF13032"/>
    </source>
</evidence>
<protein>
    <recommendedName>
        <fullName evidence="6">pPIWI-RE RNaseH domain-containing protein</fullName>
    </recommendedName>
</protein>
<keyword evidence="5" id="KW-1185">Reference proteome</keyword>
<dbReference type="Proteomes" id="UP000331127">
    <property type="component" value="Unassembled WGS sequence"/>
</dbReference>
<comment type="caution">
    <text evidence="4">The sequence shown here is derived from an EMBL/GenBank/DDBJ whole genome shotgun (WGS) entry which is preliminary data.</text>
</comment>
<organism evidence="4 5">
    <name type="scientific">Acrocarpospora macrocephala</name>
    <dbReference type="NCBI Taxonomy" id="150177"/>
    <lineage>
        <taxon>Bacteria</taxon>
        <taxon>Bacillati</taxon>
        <taxon>Actinomycetota</taxon>
        <taxon>Actinomycetes</taxon>
        <taxon>Streptosporangiales</taxon>
        <taxon>Streptosporangiaceae</taxon>
        <taxon>Acrocarpospora</taxon>
    </lineage>
</organism>
<feature type="domain" description="pPIWI-RE RNaseH" evidence="2">
    <location>
        <begin position="591"/>
        <end position="887"/>
    </location>
</feature>
<sequence length="914" mass="103284">MPAKLRRHLDMLAYRCTPRLLGDAAVYLREFDKGVLSMWRMLDRDYRTRMNNEEAQAPYSIATNALRFMTGGYAHLDTDRGYLVTREPIDDDLLCDTFTLLTRLAAGYHIDAIDLRDPSSLATRIAETPQQSRLLADYLRKTEHRQPDAWPWVYRCATWDLARELSRHVWEVDGKEITLRPDSHGGFIAWDHPWSDKTGTAHSLARCRMLMKTLPNISDPVILLSAAATRIQSGMAYARTALVEQADPELPIIAVEMAGRGRIRTIHRLTLETLAKLKVDHSILQGIQDRVDQEENARQEAEEKGEDRWYAPGGPLGRIRPIQGKRFKFPIGTGVGLFFERELDRHFREVFDDAAISPRVVIDTVQMKQRKQADILSTPDEVARSLRTMGYSHLRLVCLWYKDENRQRMIRGLCKAYGLDPAQIDPAEGVPIPLLPDTVSVVFHEVPTFLKHGPDSGREADLADITSLKKTPGTLVGVWAETEWDGQDDEEDPEEGGQEPNTELQDASVPQASNGKPSENEDAKHRSRRTLADLGVASQFMKDANRRATGPDHPAIYAQLDLSRSLGIIDRRIDNVMVDAIGPFPADGVAHCAIHVRRQSKRRGERAAKICITATVLKPPATTGDAWTLHGWSYTDRRWQPYGQAQTAFHARDYPDGKLTELLDDNRGYKVVASTIDQALNDLARYLDGIPYTVTVDGTATRRLWDGLHNNKQGEAGKPGTTWLPGHTLKPRYQPIAVIRLNKDTEETPRPFGATWIDEEEEIDKKDTATSLFRIETDFGHPAWLLVTVPPQFDGAKTGRLGKKNTRWTADHGSNIEGQLRKNEVAANWYAMTATEIYVIPLRDDVPPQPLARMTARLCHQPLTWSNRTRYCVHLHAAQKMDKDHPQYRRSELPDNPEADTPDDFTTGEEFVAD</sequence>
<evidence type="ECO:0000313" key="5">
    <source>
        <dbReference type="Proteomes" id="UP000331127"/>
    </source>
</evidence>
<feature type="compositionally biased region" description="Basic and acidic residues" evidence="1">
    <location>
        <begin position="883"/>
        <end position="893"/>
    </location>
</feature>
<name>A0A5M3WQ70_9ACTN</name>